<dbReference type="PANTHER" id="PTHR34989">
    <property type="entry name" value="PROTEIN HDED"/>
    <property type="match status" value="1"/>
</dbReference>
<dbReference type="EMBL" id="JAUDCG010000002">
    <property type="protein sequence ID" value="MDM8156159.1"/>
    <property type="molecule type" value="Genomic_DNA"/>
</dbReference>
<reference evidence="3" key="2">
    <citation type="submission" date="2023-06" db="EMBL/GenBank/DDBJ databases">
        <title>Identification and characterization of horizontal gene transfer across gut microbiota members of farm animals based on homology search.</title>
        <authorList>
            <person name="Zeman M."/>
            <person name="Kubasova T."/>
            <person name="Jahodarova E."/>
            <person name="Nykrynova M."/>
            <person name="Rychlik I."/>
        </authorList>
    </citation>
    <scope>NUCLEOTIDE SEQUENCE [LARGE SCALE GENOMIC DNA]</scope>
    <source>
        <strain evidence="3">ET39</strain>
    </source>
</reference>
<dbReference type="Pfam" id="PF03729">
    <property type="entry name" value="DUF308"/>
    <property type="match status" value="1"/>
</dbReference>
<comment type="caution">
    <text evidence="2">The sequence shown here is derived from an EMBL/GenBank/DDBJ whole genome shotgun (WGS) entry which is preliminary data.</text>
</comment>
<organism evidence="2 3">
    <name type="scientific">Amedibacillus dolichus</name>
    <dbReference type="NCBI Taxonomy" id="31971"/>
    <lineage>
        <taxon>Bacteria</taxon>
        <taxon>Bacillati</taxon>
        <taxon>Bacillota</taxon>
        <taxon>Erysipelotrichia</taxon>
        <taxon>Erysipelotrichales</taxon>
        <taxon>Erysipelotrichaceae</taxon>
        <taxon>Amedibacillus</taxon>
    </lineage>
</organism>
<reference evidence="2 3" key="3">
    <citation type="submission" date="2023-06" db="EMBL/GenBank/DDBJ databases">
        <authorList>
            <person name="Zeman M."/>
            <person name="Kubasova T."/>
            <person name="Jahodarova E."/>
            <person name="Nykrynova M."/>
            <person name="Rychlik I."/>
        </authorList>
    </citation>
    <scope>NUCLEOTIDE SEQUENCE [LARGE SCALE GENOMIC DNA]</scope>
    <source>
        <strain evidence="2 3">ET39</strain>
    </source>
</reference>
<feature type="transmembrane region" description="Helical" evidence="1">
    <location>
        <begin position="123"/>
        <end position="143"/>
    </location>
</feature>
<evidence type="ECO:0000313" key="3">
    <source>
        <dbReference type="Proteomes" id="UP001529340"/>
    </source>
</evidence>
<feature type="transmembrane region" description="Helical" evidence="1">
    <location>
        <begin position="36"/>
        <end position="57"/>
    </location>
</feature>
<gene>
    <name evidence="2" type="ORF">QUV96_00735</name>
</gene>
<evidence type="ECO:0000256" key="1">
    <source>
        <dbReference type="SAM" id="Phobius"/>
    </source>
</evidence>
<reference evidence="2 3" key="1">
    <citation type="submission" date="2023-06" db="EMBL/GenBank/DDBJ databases">
        <title>Identification and characterization of horizontal gene transfer across gut microbiota members of farm animals based on homology search.</title>
        <authorList>
            <person name="Schwarzerova J."/>
            <person name="Nykrynova M."/>
            <person name="Jureckova K."/>
            <person name="Cejkova D."/>
            <person name="Rychlik I."/>
        </authorList>
    </citation>
    <scope>NUCLEOTIDE SEQUENCE [LARGE SCALE GENOMIC DNA]</scope>
    <source>
        <strain evidence="2 3">ET39</strain>
    </source>
</reference>
<evidence type="ECO:0000313" key="2">
    <source>
        <dbReference type="EMBL" id="MDM8156159.1"/>
    </source>
</evidence>
<dbReference type="InterPro" id="IPR052712">
    <property type="entry name" value="Acid_resist_chaperone_HdeD"/>
</dbReference>
<keyword evidence="1" id="KW-0472">Membrane</keyword>
<keyword evidence="3" id="KW-1185">Reference proteome</keyword>
<protein>
    <submittedName>
        <fullName evidence="2">DUF308 domain-containing protein</fullName>
    </submittedName>
</protein>
<proteinExistence type="predicted"/>
<dbReference type="InterPro" id="IPR005325">
    <property type="entry name" value="DUF308_memb"/>
</dbReference>
<feature type="transmembrane region" description="Helical" evidence="1">
    <location>
        <begin position="149"/>
        <end position="171"/>
    </location>
</feature>
<accession>A0ABT7U984</accession>
<keyword evidence="1" id="KW-1133">Transmembrane helix</keyword>
<feature type="transmembrane region" description="Helical" evidence="1">
    <location>
        <begin position="69"/>
        <end position="86"/>
    </location>
</feature>
<name>A0ABT7U984_9FIRM</name>
<feature type="transmembrane region" description="Helical" evidence="1">
    <location>
        <begin position="92"/>
        <end position="111"/>
    </location>
</feature>
<dbReference type="RefSeq" id="WP_289606631.1">
    <property type="nucleotide sequence ID" value="NZ_JAUDCG010000002.1"/>
</dbReference>
<sequence>MKKMRFEKWQLIVLSVFYIVFGIISAAVPREQFLTFFNILGLIIMVIGAFSIFIYFLRKDYLEEHNFQVAFGALYIMAGMIVWLKPELIVSNYPLVFAGCVVIDSAIRLQYSMNLFRMKDQGWLWVFVSALAAIALAAVILLADLGHDLQRILLTVLLCFDGISNLATLFYERIALKNYYRGAKVEVEVVDGERIEHRK</sequence>
<dbReference type="Proteomes" id="UP001529340">
    <property type="component" value="Unassembled WGS sequence"/>
</dbReference>
<dbReference type="PANTHER" id="PTHR34989:SF1">
    <property type="entry name" value="PROTEIN HDED"/>
    <property type="match status" value="1"/>
</dbReference>
<keyword evidence="1" id="KW-0812">Transmembrane</keyword>